<keyword evidence="13 15" id="KW-0472">Membrane</keyword>
<accession>A0A0D2JHD6</accession>
<dbReference type="Pfam" id="PF19312">
    <property type="entry name" value="NtrY_N"/>
    <property type="match status" value="1"/>
</dbReference>
<comment type="catalytic activity">
    <reaction evidence="1">
        <text>ATP + protein L-histidine = ADP + protein N-phospho-L-histidine.</text>
        <dbReference type="EC" id="2.7.13.3"/>
    </reaction>
</comment>
<dbReference type="CDD" id="cd00130">
    <property type="entry name" value="PAS"/>
    <property type="match status" value="1"/>
</dbReference>
<dbReference type="PANTHER" id="PTHR43065">
    <property type="entry name" value="SENSOR HISTIDINE KINASE"/>
    <property type="match status" value="1"/>
</dbReference>
<dbReference type="SUPFAM" id="SSF103190">
    <property type="entry name" value="Sensory domain-like"/>
    <property type="match status" value="1"/>
</dbReference>
<feature type="transmembrane region" description="Helical" evidence="15">
    <location>
        <begin position="247"/>
        <end position="270"/>
    </location>
</feature>
<dbReference type="InterPro" id="IPR035965">
    <property type="entry name" value="PAS-like_dom_sf"/>
</dbReference>
<dbReference type="Gene3D" id="1.10.287.130">
    <property type="match status" value="1"/>
</dbReference>
<dbReference type="Gene3D" id="3.30.450.20">
    <property type="entry name" value="PAS domain"/>
    <property type="match status" value="1"/>
</dbReference>
<dbReference type="InterPro" id="IPR045671">
    <property type="entry name" value="NtrY-like_N"/>
</dbReference>
<keyword evidence="6" id="KW-0808">Transferase</keyword>
<dbReference type="Gene3D" id="3.30.565.10">
    <property type="entry name" value="Histidine kinase-like ATPase, C-terminal domain"/>
    <property type="match status" value="1"/>
</dbReference>
<dbReference type="PROSITE" id="PS50112">
    <property type="entry name" value="PAS"/>
    <property type="match status" value="1"/>
</dbReference>
<dbReference type="SMART" id="SM00091">
    <property type="entry name" value="PAS"/>
    <property type="match status" value="1"/>
</dbReference>
<evidence type="ECO:0000256" key="8">
    <source>
        <dbReference type="ARBA" id="ARBA00022741"/>
    </source>
</evidence>
<keyword evidence="12" id="KW-0902">Two-component regulatory system</keyword>
<dbReference type="InterPro" id="IPR036097">
    <property type="entry name" value="HisK_dim/P_sf"/>
</dbReference>
<dbReference type="GO" id="GO:0000155">
    <property type="term" value="F:phosphorelay sensor kinase activity"/>
    <property type="evidence" value="ECO:0007669"/>
    <property type="project" value="InterPro"/>
</dbReference>
<feature type="domain" description="PAS" evidence="17">
    <location>
        <begin position="398"/>
        <end position="468"/>
    </location>
</feature>
<dbReference type="PIRSF" id="PIRSF037532">
    <property type="entry name" value="STHK_NtrY"/>
    <property type="match status" value="1"/>
</dbReference>
<protein>
    <recommendedName>
        <fullName evidence="3">histidine kinase</fullName>
        <ecNumber evidence="3">2.7.13.3</ecNumber>
    </recommendedName>
</protein>
<evidence type="ECO:0000256" key="2">
    <source>
        <dbReference type="ARBA" id="ARBA00004651"/>
    </source>
</evidence>
<feature type="transmembrane region" description="Helical" evidence="15">
    <location>
        <begin position="21"/>
        <end position="41"/>
    </location>
</feature>
<dbReference type="PROSITE" id="PS50109">
    <property type="entry name" value="HIS_KIN"/>
    <property type="match status" value="1"/>
</dbReference>
<dbReference type="GO" id="GO:0005524">
    <property type="term" value="F:ATP binding"/>
    <property type="evidence" value="ECO:0007669"/>
    <property type="project" value="UniProtKB-KW"/>
</dbReference>
<feature type="domain" description="Histidine kinase" evidence="16">
    <location>
        <begin position="529"/>
        <end position="744"/>
    </location>
</feature>
<evidence type="ECO:0000256" key="1">
    <source>
        <dbReference type="ARBA" id="ARBA00000085"/>
    </source>
</evidence>
<evidence type="ECO:0000256" key="5">
    <source>
        <dbReference type="ARBA" id="ARBA00022553"/>
    </source>
</evidence>
<evidence type="ECO:0000256" key="12">
    <source>
        <dbReference type="ARBA" id="ARBA00023012"/>
    </source>
</evidence>
<evidence type="ECO:0000256" key="9">
    <source>
        <dbReference type="ARBA" id="ARBA00022777"/>
    </source>
</evidence>
<organism evidence="19 20">
    <name type="scientific">Dethiosulfatarculus sandiegensis</name>
    <dbReference type="NCBI Taxonomy" id="1429043"/>
    <lineage>
        <taxon>Bacteria</taxon>
        <taxon>Pseudomonadati</taxon>
        <taxon>Thermodesulfobacteriota</taxon>
        <taxon>Desulfarculia</taxon>
        <taxon>Desulfarculales</taxon>
        <taxon>Desulfarculaceae</taxon>
        <taxon>Dethiosulfatarculus</taxon>
    </lineage>
</organism>
<feature type="coiled-coil region" evidence="14">
    <location>
        <begin position="367"/>
        <end position="398"/>
    </location>
</feature>
<dbReference type="SUPFAM" id="SSF158472">
    <property type="entry name" value="HAMP domain-like"/>
    <property type="match status" value="1"/>
</dbReference>
<dbReference type="AlphaFoldDB" id="A0A0D2JHD6"/>
<dbReference type="SMART" id="SM00388">
    <property type="entry name" value="HisKA"/>
    <property type="match status" value="1"/>
</dbReference>
<comment type="subcellular location">
    <subcellularLocation>
        <location evidence="2">Cell membrane</location>
        <topology evidence="2">Multi-pass membrane protein</topology>
    </subcellularLocation>
</comment>
<dbReference type="Pfam" id="PF00512">
    <property type="entry name" value="HisKA"/>
    <property type="match status" value="1"/>
</dbReference>
<keyword evidence="20" id="KW-1185">Reference proteome</keyword>
<keyword evidence="14" id="KW-0175">Coiled coil</keyword>
<feature type="domain" description="HAMP" evidence="18">
    <location>
        <begin position="326"/>
        <end position="379"/>
    </location>
</feature>
<keyword evidence="7 15" id="KW-0812">Transmembrane</keyword>
<dbReference type="Proteomes" id="UP000032233">
    <property type="component" value="Unassembled WGS sequence"/>
</dbReference>
<dbReference type="PROSITE" id="PS50885">
    <property type="entry name" value="HAMP"/>
    <property type="match status" value="1"/>
</dbReference>
<evidence type="ECO:0000256" key="15">
    <source>
        <dbReference type="SAM" id="Phobius"/>
    </source>
</evidence>
<evidence type="ECO:0000259" key="16">
    <source>
        <dbReference type="PROSITE" id="PS50109"/>
    </source>
</evidence>
<evidence type="ECO:0000313" key="19">
    <source>
        <dbReference type="EMBL" id="KIX15156.1"/>
    </source>
</evidence>
<comment type="caution">
    <text evidence="19">The sequence shown here is derived from an EMBL/GenBank/DDBJ whole genome shotgun (WGS) entry which is preliminary data.</text>
</comment>
<feature type="transmembrane region" description="Helical" evidence="15">
    <location>
        <begin position="97"/>
        <end position="120"/>
    </location>
</feature>
<gene>
    <name evidence="19" type="ORF">X474_05295</name>
</gene>
<dbReference type="EMBL" id="AZAC01000004">
    <property type="protein sequence ID" value="KIX15156.1"/>
    <property type="molecule type" value="Genomic_DNA"/>
</dbReference>
<dbReference type="InterPro" id="IPR005467">
    <property type="entry name" value="His_kinase_dom"/>
</dbReference>
<proteinExistence type="predicted"/>
<dbReference type="InterPro" id="IPR003660">
    <property type="entry name" value="HAMP_dom"/>
</dbReference>
<dbReference type="Pfam" id="PF00672">
    <property type="entry name" value="HAMP"/>
    <property type="match status" value="1"/>
</dbReference>
<reference evidence="19 20" key="1">
    <citation type="submission" date="2013-11" db="EMBL/GenBank/DDBJ databases">
        <title>Metagenomic analysis of a methanogenic consortium involved in long chain n-alkane degradation.</title>
        <authorList>
            <person name="Davidova I.A."/>
            <person name="Callaghan A.V."/>
            <person name="Wawrik B."/>
            <person name="Pruitt S."/>
            <person name="Marks C."/>
            <person name="Duncan K.E."/>
            <person name="Suflita J.M."/>
        </authorList>
    </citation>
    <scope>NUCLEOTIDE SEQUENCE [LARGE SCALE GENOMIC DNA]</scope>
    <source>
        <strain evidence="19 20">SPR</strain>
    </source>
</reference>
<dbReference type="CDD" id="cd06225">
    <property type="entry name" value="HAMP"/>
    <property type="match status" value="1"/>
</dbReference>
<dbReference type="Pfam" id="PF13426">
    <property type="entry name" value="PAS_9"/>
    <property type="match status" value="1"/>
</dbReference>
<evidence type="ECO:0000256" key="14">
    <source>
        <dbReference type="SAM" id="Coils"/>
    </source>
</evidence>
<dbReference type="PANTHER" id="PTHR43065:SF42">
    <property type="entry name" value="TWO-COMPONENT SENSOR PPRA"/>
    <property type="match status" value="1"/>
</dbReference>
<keyword evidence="5" id="KW-0597">Phosphoprotein</keyword>
<dbReference type="SUPFAM" id="SSF55874">
    <property type="entry name" value="ATPase domain of HSP90 chaperone/DNA topoisomerase II/histidine kinase"/>
    <property type="match status" value="1"/>
</dbReference>
<dbReference type="InterPro" id="IPR029151">
    <property type="entry name" value="Sensor-like_sf"/>
</dbReference>
<dbReference type="SUPFAM" id="SSF47384">
    <property type="entry name" value="Homodimeric domain of signal transducing histidine kinase"/>
    <property type="match status" value="1"/>
</dbReference>
<dbReference type="InterPro" id="IPR017232">
    <property type="entry name" value="NtrY"/>
</dbReference>
<sequence length="753" mass="84803">MSARDSQELTKELRRRKRERIIILITLVAVAAITYLETRVTDLGVELPLSSSLMLFALINLNALLLLLLIFLVFRNLVKLMMERRKGVMGSHLRTKLVVAFVILSLAPTGLLFFAAYQFVGTSMEYWFSAQVETSLFDALEISDAYRNMIKTSNAHFAETMAKDIESRRFRLNNSTDRLEKIVEYRRRRFDLTAVRIFNPELKEIVTATQSGTHIRHLQAFHLDLVKRAITTGKPFSEMQDAPTGDFVAGVHPIFRGKSVIGAVAVFTLLPRNSLARSRAIAKGLEGYRQLKAFKQPIKTNQYVTLSIVTLLIIFAATWFGFHLAKTITVPLQELAVGTQRVAEGDYDFSISSNLGSDEMGALVSSFNRMTADLKTSKARLEEAHKEMQRTSLEMNRRRRYMEIVLSNVAAGVISLDSMGRITTFNQSAVRLLKVESELVVGKHWRKLLEGEHLDMAERLLMGLLPGSKASVSKQVRLKLGGEFLTLMVHIGFMQDDAGKDLGMVVVFEDLTELEKAQRMAAWREVARRIAHEVKNPLTPIKLSAQRLVRRYTKVLGEDEAVFKECTRTIIDQVDELQRLVSEFSTFARLPASRLEPGDIVAISEKAISLFRGGRPDISFELECEDSIPVFDLDKEQMSRVLINLLENAVAAVEDVEQPKQITVRLTYDDILKIVRLEVEDTGPGVPPKDRIRLFEPYFSTKRGGTGLGLAIVSTIVADHNGYVRVQDNQPRGARIIVELPAGRQRRGILEAL</sequence>
<keyword evidence="8" id="KW-0547">Nucleotide-binding</keyword>
<feature type="transmembrane region" description="Helical" evidence="15">
    <location>
        <begin position="53"/>
        <end position="77"/>
    </location>
</feature>
<dbReference type="SUPFAM" id="SSF55785">
    <property type="entry name" value="PYP-like sensor domain (PAS domain)"/>
    <property type="match status" value="1"/>
</dbReference>
<evidence type="ECO:0000259" key="18">
    <source>
        <dbReference type="PROSITE" id="PS50885"/>
    </source>
</evidence>
<dbReference type="InterPro" id="IPR003594">
    <property type="entry name" value="HATPase_dom"/>
</dbReference>
<dbReference type="PATRIC" id="fig|1429043.3.peg.1127"/>
<dbReference type="InterPro" id="IPR036890">
    <property type="entry name" value="HATPase_C_sf"/>
</dbReference>
<dbReference type="EC" id="2.7.13.3" evidence="3"/>
<evidence type="ECO:0000256" key="11">
    <source>
        <dbReference type="ARBA" id="ARBA00022989"/>
    </source>
</evidence>
<dbReference type="Pfam" id="PF02518">
    <property type="entry name" value="HATPase_c"/>
    <property type="match status" value="1"/>
</dbReference>
<dbReference type="GO" id="GO:0005886">
    <property type="term" value="C:plasma membrane"/>
    <property type="evidence" value="ECO:0007669"/>
    <property type="project" value="UniProtKB-SubCell"/>
</dbReference>
<keyword evidence="10" id="KW-0067">ATP-binding</keyword>
<dbReference type="InterPro" id="IPR000014">
    <property type="entry name" value="PAS"/>
</dbReference>
<keyword evidence="4" id="KW-1003">Cell membrane</keyword>
<dbReference type="Gene3D" id="6.10.340.10">
    <property type="match status" value="1"/>
</dbReference>
<dbReference type="OrthoDB" id="9781147at2"/>
<evidence type="ECO:0000256" key="4">
    <source>
        <dbReference type="ARBA" id="ARBA00022475"/>
    </source>
</evidence>
<feature type="transmembrane region" description="Helical" evidence="15">
    <location>
        <begin position="303"/>
        <end position="322"/>
    </location>
</feature>
<evidence type="ECO:0000313" key="20">
    <source>
        <dbReference type="Proteomes" id="UP000032233"/>
    </source>
</evidence>
<evidence type="ECO:0000256" key="10">
    <source>
        <dbReference type="ARBA" id="ARBA00022840"/>
    </source>
</evidence>
<dbReference type="CDD" id="cd00082">
    <property type="entry name" value="HisKA"/>
    <property type="match status" value="1"/>
</dbReference>
<evidence type="ECO:0000256" key="6">
    <source>
        <dbReference type="ARBA" id="ARBA00022679"/>
    </source>
</evidence>
<dbReference type="PRINTS" id="PR00344">
    <property type="entry name" value="BCTRLSENSOR"/>
</dbReference>
<dbReference type="RefSeq" id="WP_044347117.1">
    <property type="nucleotide sequence ID" value="NZ_AZAC01000004.1"/>
</dbReference>
<dbReference type="InParanoid" id="A0A0D2JHD6"/>
<dbReference type="SMART" id="SM00387">
    <property type="entry name" value="HATPase_c"/>
    <property type="match status" value="1"/>
</dbReference>
<evidence type="ECO:0000259" key="17">
    <source>
        <dbReference type="PROSITE" id="PS50112"/>
    </source>
</evidence>
<name>A0A0D2JHD6_9BACT</name>
<evidence type="ECO:0000256" key="7">
    <source>
        <dbReference type="ARBA" id="ARBA00022692"/>
    </source>
</evidence>
<keyword evidence="11 15" id="KW-1133">Transmembrane helix</keyword>
<dbReference type="NCBIfam" id="TIGR00229">
    <property type="entry name" value="sensory_box"/>
    <property type="match status" value="1"/>
</dbReference>
<keyword evidence="9 19" id="KW-0418">Kinase</keyword>
<dbReference type="InterPro" id="IPR003661">
    <property type="entry name" value="HisK_dim/P_dom"/>
</dbReference>
<dbReference type="SMART" id="SM00304">
    <property type="entry name" value="HAMP"/>
    <property type="match status" value="1"/>
</dbReference>
<evidence type="ECO:0000256" key="13">
    <source>
        <dbReference type="ARBA" id="ARBA00023136"/>
    </source>
</evidence>
<dbReference type="InterPro" id="IPR004358">
    <property type="entry name" value="Sig_transdc_His_kin-like_C"/>
</dbReference>
<evidence type="ECO:0000256" key="3">
    <source>
        <dbReference type="ARBA" id="ARBA00012438"/>
    </source>
</evidence>
<dbReference type="STRING" id="1429043.X474_05295"/>